<keyword evidence="2" id="KW-0547">Nucleotide-binding</keyword>
<dbReference type="EMBL" id="CP002051">
    <property type="protein sequence ID" value="ADI31530.1"/>
    <property type="molecule type" value="Genomic_DNA"/>
</dbReference>
<dbReference type="InterPro" id="IPR003593">
    <property type="entry name" value="AAA+_ATPase"/>
</dbReference>
<proteinExistence type="predicted"/>
<dbReference type="SMART" id="SM00382">
    <property type="entry name" value="AAA"/>
    <property type="match status" value="1"/>
</dbReference>
<dbReference type="eggNOG" id="arCOG00194">
    <property type="taxonomic scope" value="Archaea"/>
</dbReference>
<dbReference type="Proteomes" id="UP000002573">
    <property type="component" value="Chromosome"/>
</dbReference>
<reference evidence="6" key="1">
    <citation type="submission" date="2010-05" db="EMBL/GenBank/DDBJ databases">
        <title>Complete sequence of Staphylothermus hellenicus DSM 12710.</title>
        <authorList>
            <consortium name="US DOE Joint Genome Institute"/>
            <person name="Lucas S."/>
            <person name="Copeland A."/>
            <person name="Lapidus A."/>
            <person name="Cheng J.-F."/>
            <person name="Bruce D."/>
            <person name="Goodwin L."/>
            <person name="Pitluck S."/>
            <person name="Davenport K."/>
            <person name="Detter J.C."/>
            <person name="Han C."/>
            <person name="Tapia R."/>
            <person name="Larimer F."/>
            <person name="Land M."/>
            <person name="Hauser L."/>
            <person name="Kyrpides N."/>
            <person name="Mikhailova N."/>
            <person name="Anderson I.J."/>
            <person name="Woyke T."/>
        </authorList>
    </citation>
    <scope>NUCLEOTIDE SEQUENCE [LARGE SCALE GENOMIC DNA]</scope>
    <source>
        <strain evidence="6">DSM 12710 / JCM 10830 / BK20S6-10-b1 / P8</strain>
    </source>
</reference>
<dbReference type="InterPro" id="IPR051782">
    <property type="entry name" value="ABC_Transporter_VariousFunc"/>
</dbReference>
<dbReference type="PANTHER" id="PTHR42939">
    <property type="entry name" value="ABC TRANSPORTER ATP-BINDING PROTEIN ALBC-RELATED"/>
    <property type="match status" value="1"/>
</dbReference>
<evidence type="ECO:0000256" key="1">
    <source>
        <dbReference type="ARBA" id="ARBA00022448"/>
    </source>
</evidence>
<dbReference type="KEGG" id="shc:Shell_0399"/>
<protein>
    <submittedName>
        <fullName evidence="5">ABC transporter related protein</fullName>
    </submittedName>
</protein>
<dbReference type="CDD" id="cd03230">
    <property type="entry name" value="ABC_DR_subfamily_A"/>
    <property type="match status" value="1"/>
</dbReference>
<accession>D7DBI3</accession>
<feature type="domain" description="ABC transporter" evidence="4">
    <location>
        <begin position="5"/>
        <end position="235"/>
    </location>
</feature>
<evidence type="ECO:0000313" key="5">
    <source>
        <dbReference type="EMBL" id="ADI31530.1"/>
    </source>
</evidence>
<evidence type="ECO:0000256" key="2">
    <source>
        <dbReference type="ARBA" id="ARBA00022741"/>
    </source>
</evidence>
<keyword evidence="1" id="KW-0813">Transport</keyword>
<keyword evidence="6" id="KW-1185">Reference proteome</keyword>
<sequence length="254" mass="28497">MFEMIIFQNVSKYYGGTPALKNISLRIEPGKVNILLGPNGSGKTTLMKLILGIIKPDAGKISVYGYDPVQDPIPIRRITGYVPEDDTLYHSLRVKEYLEFVARTYGLKPGVAERNIERVIDAFMLRDKIHEFTGSLSHGYRRRVLLAAAFIHDPQIYLLDEPFIGVDPRIARALKTVLKNKAKNGYLVLLSTHVLEIAEALADNIILLYKGRIISTGSLREVLEKARTEGLEEAFLSLTMSRLQVEEIVKALMG</sequence>
<dbReference type="Pfam" id="PF00005">
    <property type="entry name" value="ABC_tran"/>
    <property type="match status" value="1"/>
</dbReference>
<organism evidence="5 6">
    <name type="scientific">Staphylothermus hellenicus (strain DSM 12710 / JCM 10830 / BK20S6-10-b1 / P8)</name>
    <dbReference type="NCBI Taxonomy" id="591019"/>
    <lineage>
        <taxon>Archaea</taxon>
        <taxon>Thermoproteota</taxon>
        <taxon>Thermoprotei</taxon>
        <taxon>Desulfurococcales</taxon>
        <taxon>Desulfurococcaceae</taxon>
        <taxon>Staphylothermus</taxon>
    </lineage>
</organism>
<dbReference type="HOGENOM" id="CLU_000604_1_2_2"/>
<dbReference type="Gene3D" id="3.40.50.300">
    <property type="entry name" value="P-loop containing nucleotide triphosphate hydrolases"/>
    <property type="match status" value="1"/>
</dbReference>
<reference evidence="5 6" key="2">
    <citation type="journal article" date="2011" name="Stand. Genomic Sci.">
        <title>Complete genome sequence of Staphylothermus hellenicus P8.</title>
        <authorList>
            <person name="Anderson I."/>
            <person name="Wirth R."/>
            <person name="Lucas S."/>
            <person name="Copeland A."/>
            <person name="Lapidus A."/>
            <person name="Cheng J.F."/>
            <person name="Goodwin L."/>
            <person name="Pitluck S."/>
            <person name="Davenport K."/>
            <person name="Detter J.C."/>
            <person name="Han C."/>
            <person name="Tapia R."/>
            <person name="Land M."/>
            <person name="Hauser L."/>
            <person name="Pati A."/>
            <person name="Mikhailova N."/>
            <person name="Woyke T."/>
            <person name="Klenk H.P."/>
            <person name="Kyrpides N."/>
            <person name="Ivanova N."/>
        </authorList>
    </citation>
    <scope>NUCLEOTIDE SEQUENCE [LARGE SCALE GENOMIC DNA]</scope>
    <source>
        <strain evidence="6">DSM 12710 / JCM 10830 / BK20S6-10-b1 / P8</strain>
    </source>
</reference>
<dbReference type="STRING" id="591019.Shell_0399"/>
<keyword evidence="3" id="KW-0067">ATP-binding</keyword>
<gene>
    <name evidence="5" type="ordered locus">Shell_0399</name>
</gene>
<dbReference type="InterPro" id="IPR027417">
    <property type="entry name" value="P-loop_NTPase"/>
</dbReference>
<dbReference type="PROSITE" id="PS50893">
    <property type="entry name" value="ABC_TRANSPORTER_2"/>
    <property type="match status" value="1"/>
</dbReference>
<dbReference type="InterPro" id="IPR003439">
    <property type="entry name" value="ABC_transporter-like_ATP-bd"/>
</dbReference>
<dbReference type="AlphaFoldDB" id="D7DBI3"/>
<dbReference type="GO" id="GO:0016887">
    <property type="term" value="F:ATP hydrolysis activity"/>
    <property type="evidence" value="ECO:0007669"/>
    <property type="project" value="InterPro"/>
</dbReference>
<dbReference type="PANTHER" id="PTHR42939:SF1">
    <property type="entry name" value="ABC TRANSPORTER ATP-BINDING PROTEIN ALBC-RELATED"/>
    <property type="match status" value="1"/>
</dbReference>
<evidence type="ECO:0000313" key="6">
    <source>
        <dbReference type="Proteomes" id="UP000002573"/>
    </source>
</evidence>
<name>D7DBI3_STAHD</name>
<evidence type="ECO:0000259" key="4">
    <source>
        <dbReference type="PROSITE" id="PS50893"/>
    </source>
</evidence>
<dbReference type="GO" id="GO:0005524">
    <property type="term" value="F:ATP binding"/>
    <property type="evidence" value="ECO:0007669"/>
    <property type="project" value="UniProtKB-KW"/>
</dbReference>
<dbReference type="SUPFAM" id="SSF52540">
    <property type="entry name" value="P-loop containing nucleoside triphosphate hydrolases"/>
    <property type="match status" value="1"/>
</dbReference>
<evidence type="ECO:0000256" key="3">
    <source>
        <dbReference type="ARBA" id="ARBA00022840"/>
    </source>
</evidence>